<feature type="compositionally biased region" description="Low complexity" evidence="2">
    <location>
        <begin position="190"/>
        <end position="205"/>
    </location>
</feature>
<proteinExistence type="inferred from homology"/>
<dbReference type="GO" id="GO:0008234">
    <property type="term" value="F:cysteine-type peptidase activity"/>
    <property type="evidence" value="ECO:0007669"/>
    <property type="project" value="InterPro"/>
</dbReference>
<dbReference type="OrthoDB" id="3789175at2759"/>
<keyword evidence="3" id="KW-0732">Signal</keyword>
<feature type="signal peptide" evidence="3">
    <location>
        <begin position="1"/>
        <end position="19"/>
    </location>
</feature>
<evidence type="ECO:0000256" key="2">
    <source>
        <dbReference type="SAM" id="MobiDB-lite"/>
    </source>
</evidence>
<dbReference type="InterPro" id="IPR013128">
    <property type="entry name" value="Peptidase_C1A"/>
</dbReference>
<comment type="similarity">
    <text evidence="1">Belongs to the peptidase C1 family.</text>
</comment>
<feature type="domain" description="Peptidase C1A papain C-terminal" evidence="4">
    <location>
        <begin position="241"/>
        <end position="463"/>
    </location>
</feature>
<dbReference type="Gene3D" id="3.90.70.10">
    <property type="entry name" value="Cysteine proteinases"/>
    <property type="match status" value="1"/>
</dbReference>
<protein>
    <submittedName>
        <fullName evidence="6">Probable cathepsin C</fullName>
    </submittedName>
</protein>
<dbReference type="InterPro" id="IPR000668">
    <property type="entry name" value="Peptidase_C1A_C"/>
</dbReference>
<feature type="region of interest" description="Disordered" evidence="2">
    <location>
        <begin position="175"/>
        <end position="219"/>
    </location>
</feature>
<evidence type="ECO:0000313" key="6">
    <source>
        <dbReference type="RefSeq" id="XP_027194261.1"/>
    </source>
</evidence>
<dbReference type="Pfam" id="PF00112">
    <property type="entry name" value="Peptidase_C1"/>
    <property type="match status" value="1"/>
</dbReference>
<dbReference type="Proteomes" id="UP000515146">
    <property type="component" value="Unplaced"/>
</dbReference>
<dbReference type="InterPro" id="IPR025660">
    <property type="entry name" value="Pept_his_AS"/>
</dbReference>
<dbReference type="PANTHER" id="PTHR12411">
    <property type="entry name" value="CYSTEINE PROTEASE FAMILY C1-RELATED"/>
    <property type="match status" value="1"/>
</dbReference>
<keyword evidence="5" id="KW-1185">Reference proteome</keyword>
<dbReference type="CDD" id="cd02248">
    <property type="entry name" value="Peptidase_C1A"/>
    <property type="match status" value="1"/>
</dbReference>
<sequence length="467" mass="52663">MILKQLIIIMATLAIVCYCQLPGTGIIRKLTPNQQKIMDTIDKRTDQITQFLSIANLQPNETFSKLFPSLSKISLSKIKECYDMSVKDEEYNFFDQNLASTLRTYYKNFPENFDVKQFPKRMKNLFDSMMQIANYTIACIADIGEYQLGLTQLSDWDDKEYKILLGEKISNNIDNDYNNRKQGKSSRSGNRSPSLGSLNPLSGNRNRGGGGGSSGNNGGRLRLKRAIEVADECKAKNRDKLPKTFDWRKKGMVTEPKFQSKCGSCWAFVSTSIVESAYLINGLTKNKSFDLSEQELIDCAKKNGKGCNGGTAIDSFNYMLTVDGLTDESSYPYESKDGNCRGTKKNRAAVIDDYCVRGKYVTLNGKKEELSDEDIQYLIKEFGPVYSTINADDLANMKNLKKGVYKNKKCDKKTNHAIVIVGWDEKAWIVKNSWGTGWGDKGFFRMKRGENLCGINTYIIFPLVGLE</sequence>
<evidence type="ECO:0000256" key="3">
    <source>
        <dbReference type="SAM" id="SignalP"/>
    </source>
</evidence>
<evidence type="ECO:0000313" key="5">
    <source>
        <dbReference type="Proteomes" id="UP000515146"/>
    </source>
</evidence>
<dbReference type="InParanoid" id="A0A6P6XMY3"/>
<reference evidence="6" key="1">
    <citation type="submission" date="2025-08" db="UniProtKB">
        <authorList>
            <consortium name="RefSeq"/>
        </authorList>
    </citation>
    <scope>IDENTIFICATION</scope>
    <source>
        <strain evidence="6">Airmid</strain>
    </source>
</reference>
<dbReference type="InterPro" id="IPR039417">
    <property type="entry name" value="Peptidase_C1A_papain-like"/>
</dbReference>
<feature type="chain" id="PRO_5028095624" evidence="3">
    <location>
        <begin position="20"/>
        <end position="467"/>
    </location>
</feature>
<dbReference type="InterPro" id="IPR038765">
    <property type="entry name" value="Papain-like_cys_pep_sf"/>
</dbReference>
<evidence type="ECO:0000259" key="4">
    <source>
        <dbReference type="SMART" id="SM00645"/>
    </source>
</evidence>
<dbReference type="SUPFAM" id="SSF54001">
    <property type="entry name" value="Cysteine proteinases"/>
    <property type="match status" value="1"/>
</dbReference>
<dbReference type="PROSITE" id="PS00639">
    <property type="entry name" value="THIOL_PROTEASE_HIS"/>
    <property type="match status" value="1"/>
</dbReference>
<organism evidence="5 6">
    <name type="scientific">Dermatophagoides pteronyssinus</name>
    <name type="common">European house dust mite</name>
    <dbReference type="NCBI Taxonomy" id="6956"/>
    <lineage>
        <taxon>Eukaryota</taxon>
        <taxon>Metazoa</taxon>
        <taxon>Ecdysozoa</taxon>
        <taxon>Arthropoda</taxon>
        <taxon>Chelicerata</taxon>
        <taxon>Arachnida</taxon>
        <taxon>Acari</taxon>
        <taxon>Acariformes</taxon>
        <taxon>Sarcoptiformes</taxon>
        <taxon>Astigmata</taxon>
        <taxon>Psoroptidia</taxon>
        <taxon>Analgoidea</taxon>
        <taxon>Pyroglyphidae</taxon>
        <taxon>Dermatophagoidinae</taxon>
        <taxon>Dermatophagoides</taxon>
    </lineage>
</organism>
<accession>A0A6P6XMY3</accession>
<dbReference type="GO" id="GO:0006508">
    <property type="term" value="P:proteolysis"/>
    <property type="evidence" value="ECO:0007669"/>
    <property type="project" value="InterPro"/>
</dbReference>
<dbReference type="SMART" id="SM00645">
    <property type="entry name" value="Pept_C1"/>
    <property type="match status" value="1"/>
</dbReference>
<name>A0A6P6XMY3_DERPT</name>
<feature type="compositionally biased region" description="Gly residues" evidence="2">
    <location>
        <begin position="206"/>
        <end position="218"/>
    </location>
</feature>
<dbReference type="OMA" id="NYTIACI"/>
<dbReference type="PRINTS" id="PR00705">
    <property type="entry name" value="PAPAIN"/>
</dbReference>
<dbReference type="KEGG" id="dpte:113788982"/>
<gene>
    <name evidence="6" type="primary">LOC113788982</name>
</gene>
<evidence type="ECO:0000256" key="1">
    <source>
        <dbReference type="ARBA" id="ARBA00008455"/>
    </source>
</evidence>
<dbReference type="RefSeq" id="XP_027194261.1">
    <property type="nucleotide sequence ID" value="XM_027338460.1"/>
</dbReference>
<dbReference type="AlphaFoldDB" id="A0A6P6XMY3"/>